<dbReference type="Pfam" id="PF13414">
    <property type="entry name" value="TPR_11"/>
    <property type="match status" value="1"/>
</dbReference>
<dbReference type="NCBIfam" id="NF006169">
    <property type="entry name" value="PRK08310.1"/>
    <property type="match status" value="1"/>
</dbReference>
<dbReference type="FunFam" id="3.90.1300.10:FF:000004">
    <property type="entry name" value="Outer envelope protein 64, mitochondrial"/>
    <property type="match status" value="1"/>
</dbReference>
<dbReference type="EMBL" id="LVLJ01003285">
    <property type="protein sequence ID" value="OAE22054.1"/>
    <property type="molecule type" value="Genomic_DNA"/>
</dbReference>
<dbReference type="AlphaFoldDB" id="A0A176VM95"/>
<keyword evidence="2" id="KW-0802">TPR repeat</keyword>
<evidence type="ECO:0000259" key="4">
    <source>
        <dbReference type="Pfam" id="PF01425"/>
    </source>
</evidence>
<dbReference type="InterPro" id="IPR036928">
    <property type="entry name" value="AS_sf"/>
</dbReference>
<dbReference type="Gene3D" id="1.25.40.10">
    <property type="entry name" value="Tetratricopeptide repeat domain"/>
    <property type="match status" value="1"/>
</dbReference>
<reference evidence="5" key="1">
    <citation type="submission" date="2016-03" db="EMBL/GenBank/DDBJ databases">
        <title>Mechanisms controlling the formation of the plant cell surface in tip-growing cells are functionally conserved among land plants.</title>
        <authorList>
            <person name="Honkanen S."/>
            <person name="Jones V.A."/>
            <person name="Morieri G."/>
            <person name="Champion C."/>
            <person name="Hetherington A.J."/>
            <person name="Kelly S."/>
            <person name="Saint-Marcoux D."/>
            <person name="Proust H."/>
            <person name="Prescott H."/>
            <person name="Dolan L."/>
        </authorList>
    </citation>
    <scope>NUCLEOTIDE SEQUENCE [LARGE SCALE GENOMIC DNA]</scope>
    <source>
        <tissue evidence="5">Whole gametophyte</tissue>
    </source>
</reference>
<feature type="repeat" description="TPR" evidence="2">
    <location>
        <begin position="624"/>
        <end position="657"/>
    </location>
</feature>
<feature type="domain" description="Amidase" evidence="4">
    <location>
        <begin position="139"/>
        <end position="522"/>
    </location>
</feature>
<dbReference type="PROSITE" id="PS50005">
    <property type="entry name" value="TPR"/>
    <property type="match status" value="2"/>
</dbReference>
<protein>
    <recommendedName>
        <fullName evidence="4">Amidase domain-containing protein</fullName>
    </recommendedName>
</protein>
<name>A0A176VM95_MARPO</name>
<proteinExistence type="inferred from homology"/>
<accession>A0A176VM95</accession>
<dbReference type="Pfam" id="PF01425">
    <property type="entry name" value="Amidase"/>
    <property type="match status" value="1"/>
</dbReference>
<sequence>MGRHTERDRERESKKLKRERRGIDRRAAEGIGAELERRIGDVTLRAARGSSAAQGLGEEECEVRARRGETRRDETRFEAARLIQIECLESGARGVWVLLLLLLLSGGRRQRAALEKGHGAFIQYFELLPPPPPPPPKAPPPLTGLTFAVKDIFDIEGMVTGFGNPDWLKTHEPAIRTAPAVELVLQAGAKCIGKTHMDEFAYSINGENKHYGTPVNPAAPSRIPGGSSSGSAVAVAADLVDFALGTDTGGSVRAPAAFCGILGFRPSHGVIPTEGVTPMAQSFDTVGWFAKDPAVLRQVGHVLLQLPYMEVRQPRRVLIADDCFKMSLLPQDQILGSVLKAIHKLLGRQVVQMINVGDYIERNVLSIKSFRGAENLTGSTLEGLRDAMRALQRCEFKDNHGEWINSVQPDIGSDTAGRIKDALEASSDLVSLIHKIREQSRLAMNELLKNDTILVLPTVPDLAPRLNSKESTLAEFRSKAFTLLCIGGMSGCPQVNLPVGEVDDVPVGVSIMAKHGGDRFLLDTVVALYASVQEEAKIVFSNKNTLSVGSGKNEAAEAAKERGNAAFKEQDYPKAVTHYTEAIRLDGQSATYYSNRAAAYLQMCNFPQAEADCTKAISLDKKNVKALLRRGTAREFLGYYKDADEDFRQALVLEPTNKQAIEAVKRLKKLLYE</sequence>
<comment type="similarity">
    <text evidence="1">Belongs to the amidase family.</text>
</comment>
<dbReference type="PANTHER" id="PTHR46310:SF7">
    <property type="entry name" value="AMIDASE 1"/>
    <property type="match status" value="1"/>
</dbReference>
<dbReference type="SUPFAM" id="SSF75304">
    <property type="entry name" value="Amidase signature (AS) enzymes"/>
    <property type="match status" value="1"/>
</dbReference>
<dbReference type="InterPro" id="IPR011990">
    <property type="entry name" value="TPR-like_helical_dom_sf"/>
</dbReference>
<dbReference type="InterPro" id="IPR019734">
    <property type="entry name" value="TPR_rpt"/>
</dbReference>
<evidence type="ECO:0000256" key="1">
    <source>
        <dbReference type="ARBA" id="ARBA00009199"/>
    </source>
</evidence>
<dbReference type="SMART" id="SM00028">
    <property type="entry name" value="TPR"/>
    <property type="match status" value="3"/>
</dbReference>
<gene>
    <name evidence="5" type="ORF">AXG93_3719s1340</name>
</gene>
<dbReference type="Proteomes" id="UP000077202">
    <property type="component" value="Unassembled WGS sequence"/>
</dbReference>
<dbReference type="InterPro" id="IPR023631">
    <property type="entry name" value="Amidase_dom"/>
</dbReference>
<evidence type="ECO:0000256" key="2">
    <source>
        <dbReference type="PROSITE-ProRule" id="PRU00339"/>
    </source>
</evidence>
<dbReference type="GO" id="GO:0016811">
    <property type="term" value="F:hydrolase activity, acting on carbon-nitrogen (but not peptide) bonds, in linear amides"/>
    <property type="evidence" value="ECO:0007669"/>
    <property type="project" value="UniProtKB-ARBA"/>
</dbReference>
<dbReference type="InterPro" id="IPR020556">
    <property type="entry name" value="Amidase_CS"/>
</dbReference>
<dbReference type="SUPFAM" id="SSF48452">
    <property type="entry name" value="TPR-like"/>
    <property type="match status" value="1"/>
</dbReference>
<evidence type="ECO:0000256" key="3">
    <source>
        <dbReference type="SAM" id="MobiDB-lite"/>
    </source>
</evidence>
<feature type="region of interest" description="Disordered" evidence="3">
    <location>
        <begin position="1"/>
        <end position="23"/>
    </location>
</feature>
<comment type="caution">
    <text evidence="5">The sequence shown here is derived from an EMBL/GenBank/DDBJ whole genome shotgun (WGS) entry which is preliminary data.</text>
</comment>
<dbReference type="PANTHER" id="PTHR46310">
    <property type="entry name" value="AMIDASE 1"/>
    <property type="match status" value="1"/>
</dbReference>
<feature type="repeat" description="TPR" evidence="2">
    <location>
        <begin position="556"/>
        <end position="589"/>
    </location>
</feature>
<dbReference type="Gene3D" id="3.90.1300.10">
    <property type="entry name" value="Amidase signature (AS) domain"/>
    <property type="match status" value="1"/>
</dbReference>
<feature type="compositionally biased region" description="Basic and acidic residues" evidence="3">
    <location>
        <begin position="1"/>
        <end position="13"/>
    </location>
</feature>
<dbReference type="PROSITE" id="PS00571">
    <property type="entry name" value="AMIDASES"/>
    <property type="match status" value="1"/>
</dbReference>
<evidence type="ECO:0000313" key="6">
    <source>
        <dbReference type="Proteomes" id="UP000077202"/>
    </source>
</evidence>
<dbReference type="Pfam" id="PF13181">
    <property type="entry name" value="TPR_8"/>
    <property type="match status" value="1"/>
</dbReference>
<keyword evidence="6" id="KW-1185">Reference proteome</keyword>
<organism evidence="5 6">
    <name type="scientific">Marchantia polymorpha subsp. ruderalis</name>
    <dbReference type="NCBI Taxonomy" id="1480154"/>
    <lineage>
        <taxon>Eukaryota</taxon>
        <taxon>Viridiplantae</taxon>
        <taxon>Streptophyta</taxon>
        <taxon>Embryophyta</taxon>
        <taxon>Marchantiophyta</taxon>
        <taxon>Marchantiopsida</taxon>
        <taxon>Marchantiidae</taxon>
        <taxon>Marchantiales</taxon>
        <taxon>Marchantiaceae</taxon>
        <taxon>Marchantia</taxon>
    </lineage>
</organism>
<evidence type="ECO:0000313" key="5">
    <source>
        <dbReference type="EMBL" id="OAE22054.1"/>
    </source>
</evidence>